<keyword evidence="2" id="KW-1185">Reference proteome</keyword>
<dbReference type="EMBL" id="FNUG01000009">
    <property type="protein sequence ID" value="SEF08943.1"/>
    <property type="molecule type" value="Genomic_DNA"/>
</dbReference>
<gene>
    <name evidence="1" type="ORF">SAMN04488034_10913</name>
</gene>
<sequence>MKYKKTEKKNLAFWNKVGRGLKTGGKIAMAVAPIAVTIISAGKIKMK</sequence>
<evidence type="ECO:0000313" key="2">
    <source>
        <dbReference type="Proteomes" id="UP000199448"/>
    </source>
</evidence>
<name>A0A1H5P4T2_9FLAO</name>
<dbReference type="AlphaFoldDB" id="A0A1H5P4T2"/>
<dbReference type="Proteomes" id="UP000199448">
    <property type="component" value="Unassembled WGS sequence"/>
</dbReference>
<protein>
    <submittedName>
        <fullName evidence="1">Uncharacterized protein</fullName>
    </submittedName>
</protein>
<proteinExistence type="predicted"/>
<reference evidence="1 2" key="1">
    <citation type="submission" date="2016-10" db="EMBL/GenBank/DDBJ databases">
        <authorList>
            <person name="de Groot N.N."/>
        </authorList>
    </citation>
    <scope>NUCLEOTIDE SEQUENCE [LARGE SCALE GENOMIC DNA]</scope>
    <source>
        <strain evidence="1 2">DSM 23553</strain>
    </source>
</reference>
<organism evidence="1 2">
    <name type="scientific">Salinimicrobium catena</name>
    <dbReference type="NCBI Taxonomy" id="390640"/>
    <lineage>
        <taxon>Bacteria</taxon>
        <taxon>Pseudomonadati</taxon>
        <taxon>Bacteroidota</taxon>
        <taxon>Flavobacteriia</taxon>
        <taxon>Flavobacteriales</taxon>
        <taxon>Flavobacteriaceae</taxon>
        <taxon>Salinimicrobium</taxon>
    </lineage>
</organism>
<evidence type="ECO:0000313" key="1">
    <source>
        <dbReference type="EMBL" id="SEF08943.1"/>
    </source>
</evidence>
<accession>A0A1H5P4T2</accession>